<dbReference type="OrthoDB" id="1015430at2"/>
<evidence type="ECO:0000313" key="1">
    <source>
        <dbReference type="EMBL" id="EEK16087.1"/>
    </source>
</evidence>
<reference evidence="1 2" key="1">
    <citation type="submission" date="2009-04" db="EMBL/GenBank/DDBJ databases">
        <authorList>
            <person name="Sebastian Y."/>
            <person name="Madupu R."/>
            <person name="Durkin A.S."/>
            <person name="Torralba M."/>
            <person name="Methe B."/>
            <person name="Sutton G.G."/>
            <person name="Strausberg R.L."/>
            <person name="Nelson K.E."/>
        </authorList>
    </citation>
    <scope>NUCLEOTIDE SEQUENCE [LARGE SCALE GENOMIC DNA]</scope>
    <source>
        <strain evidence="1 2">60-3</strain>
    </source>
</reference>
<protein>
    <submittedName>
        <fullName evidence="1">Uncharacterized protein</fullName>
    </submittedName>
</protein>
<dbReference type="Proteomes" id="UP000003303">
    <property type="component" value="Unassembled WGS sequence"/>
</dbReference>
<proteinExistence type="predicted"/>
<name>C2MDV2_9PORP</name>
<dbReference type="AlphaFoldDB" id="C2MDV2"/>
<organism evidence="1 2">
    <name type="scientific">Porphyromonas uenonis 60-3</name>
    <dbReference type="NCBI Taxonomy" id="596327"/>
    <lineage>
        <taxon>Bacteria</taxon>
        <taxon>Pseudomonadati</taxon>
        <taxon>Bacteroidota</taxon>
        <taxon>Bacteroidia</taxon>
        <taxon>Bacteroidales</taxon>
        <taxon>Porphyromonadaceae</taxon>
        <taxon>Porphyromonas</taxon>
    </lineage>
</organism>
<dbReference type="RefSeq" id="WP_007366005.1">
    <property type="nucleotide sequence ID" value="NZ_ACLR01000214.1"/>
</dbReference>
<gene>
    <name evidence="1" type="ORF">PORUE0001_1384</name>
</gene>
<keyword evidence="2" id="KW-1185">Reference proteome</keyword>
<dbReference type="EMBL" id="ACLR01000214">
    <property type="protein sequence ID" value="EEK16087.1"/>
    <property type="molecule type" value="Genomic_DNA"/>
</dbReference>
<sequence length="253" mass="29369">MPKSEVSCKNFVFETLSPRYLSVNEYQSRSRLDTLTEAEALRPRTFKCRVVDGQIRNVDYLTLTGVNTDNGWFFGKEIGDTAYYRRIPVVQREDLYFKKKYTKYYIPDRALYWEFQDISIVSNNASFGADYPVGSDLTPIILFGFPSLMEFIENGYKGPYTTEHLIRANDKEAWANLKVFETGKPTLIIDRLPTEVIDGGKPTITIRMKFIDKGAILKNKNASWDQYMEIRDDIKPFKETFDLPVTLQLDIQQ</sequence>
<accession>C2MDV2</accession>
<comment type="caution">
    <text evidence="1">The sequence shown here is derived from an EMBL/GenBank/DDBJ whole genome shotgun (WGS) entry which is preliminary data.</text>
</comment>
<evidence type="ECO:0000313" key="2">
    <source>
        <dbReference type="Proteomes" id="UP000003303"/>
    </source>
</evidence>